<evidence type="ECO:0000313" key="9">
    <source>
        <dbReference type="EMBL" id="MBC8318032.1"/>
    </source>
</evidence>
<dbReference type="InterPro" id="IPR016064">
    <property type="entry name" value="NAD/diacylglycerol_kinase_sf"/>
</dbReference>
<dbReference type="EMBL" id="JACNJZ010000123">
    <property type="protein sequence ID" value="MBC8318032.1"/>
    <property type="molecule type" value="Genomic_DNA"/>
</dbReference>
<dbReference type="Gene3D" id="3.40.50.10330">
    <property type="entry name" value="Probable inorganic polyphosphate/atp-NAD kinase, domain 1"/>
    <property type="match status" value="1"/>
</dbReference>
<dbReference type="GO" id="GO:0005737">
    <property type="term" value="C:cytoplasm"/>
    <property type="evidence" value="ECO:0007669"/>
    <property type="project" value="UniProtKB-SubCell"/>
</dbReference>
<evidence type="ECO:0000256" key="7">
    <source>
        <dbReference type="ARBA" id="ARBA00047925"/>
    </source>
</evidence>
<dbReference type="InterPro" id="IPR017438">
    <property type="entry name" value="ATP-NAD_kinase_N"/>
</dbReference>
<dbReference type="GO" id="GO:0005524">
    <property type="term" value="F:ATP binding"/>
    <property type="evidence" value="ECO:0007669"/>
    <property type="project" value="UniProtKB-KW"/>
</dbReference>
<evidence type="ECO:0000256" key="3">
    <source>
        <dbReference type="ARBA" id="ARBA00022777"/>
    </source>
</evidence>
<keyword evidence="1 8" id="KW-0808">Transferase</keyword>
<keyword evidence="4 8" id="KW-0067">ATP-binding</keyword>
<dbReference type="HAMAP" id="MF_00361">
    <property type="entry name" value="NAD_kinase"/>
    <property type="match status" value="1"/>
</dbReference>
<evidence type="ECO:0000313" key="10">
    <source>
        <dbReference type="Proteomes" id="UP000614424"/>
    </source>
</evidence>
<dbReference type="GO" id="GO:0046872">
    <property type="term" value="F:metal ion binding"/>
    <property type="evidence" value="ECO:0007669"/>
    <property type="project" value="UniProtKB-UniRule"/>
</dbReference>
<comment type="catalytic activity">
    <reaction evidence="7 8">
        <text>NAD(+) + ATP = ADP + NADP(+) + H(+)</text>
        <dbReference type="Rhea" id="RHEA:18629"/>
        <dbReference type="ChEBI" id="CHEBI:15378"/>
        <dbReference type="ChEBI" id="CHEBI:30616"/>
        <dbReference type="ChEBI" id="CHEBI:57540"/>
        <dbReference type="ChEBI" id="CHEBI:58349"/>
        <dbReference type="ChEBI" id="CHEBI:456216"/>
        <dbReference type="EC" id="2.7.1.23"/>
    </reaction>
</comment>
<feature type="binding site" evidence="8">
    <location>
        <begin position="127"/>
        <end position="128"/>
    </location>
    <ligand>
        <name>NAD(+)</name>
        <dbReference type="ChEBI" id="CHEBI:57540"/>
    </ligand>
</feature>
<dbReference type="FunFam" id="2.60.200.30:FF:000009">
    <property type="entry name" value="Poly(P)/ATP NAD kinase"/>
    <property type="match status" value="1"/>
</dbReference>
<keyword evidence="6 8" id="KW-0520">NAD</keyword>
<comment type="function">
    <text evidence="8">Involved in the regulation of the intracellular balance of NAD and NADP, and is a key enzyme in the biosynthesis of NADP. Catalyzes specifically the phosphorylation on 2'-hydroxyl of the adenosine moiety of NAD to yield NADP.</text>
</comment>
<feature type="binding site" evidence="8">
    <location>
        <position position="138"/>
    </location>
    <ligand>
        <name>NAD(+)</name>
        <dbReference type="ChEBI" id="CHEBI:57540"/>
    </ligand>
</feature>
<comment type="cofactor">
    <cofactor evidence="8">
        <name>a divalent metal cation</name>
        <dbReference type="ChEBI" id="CHEBI:60240"/>
    </cofactor>
</comment>
<dbReference type="GO" id="GO:0003951">
    <property type="term" value="F:NAD+ kinase activity"/>
    <property type="evidence" value="ECO:0007669"/>
    <property type="project" value="UniProtKB-UniRule"/>
</dbReference>
<feature type="binding site" evidence="8">
    <location>
        <position position="157"/>
    </location>
    <ligand>
        <name>NAD(+)</name>
        <dbReference type="ChEBI" id="CHEBI:57540"/>
    </ligand>
</feature>
<dbReference type="GO" id="GO:0051287">
    <property type="term" value="F:NAD binding"/>
    <property type="evidence" value="ECO:0007669"/>
    <property type="project" value="UniProtKB-ARBA"/>
</dbReference>
<dbReference type="InterPro" id="IPR002504">
    <property type="entry name" value="NADK"/>
</dbReference>
<evidence type="ECO:0000256" key="8">
    <source>
        <dbReference type="HAMAP-Rule" id="MF_00361"/>
    </source>
</evidence>
<comment type="subcellular location">
    <subcellularLocation>
        <location evidence="8">Cytoplasm</location>
    </subcellularLocation>
</comment>
<feature type="binding site" evidence="8">
    <location>
        <begin position="168"/>
        <end position="173"/>
    </location>
    <ligand>
        <name>NAD(+)</name>
        <dbReference type="ChEBI" id="CHEBI:57540"/>
    </ligand>
</feature>
<evidence type="ECO:0000256" key="1">
    <source>
        <dbReference type="ARBA" id="ARBA00022679"/>
    </source>
</evidence>
<feature type="binding site" evidence="8">
    <location>
        <position position="227"/>
    </location>
    <ligand>
        <name>NAD(+)</name>
        <dbReference type="ChEBI" id="CHEBI:57540"/>
    </ligand>
</feature>
<dbReference type="PANTHER" id="PTHR20275:SF0">
    <property type="entry name" value="NAD KINASE"/>
    <property type="match status" value="1"/>
</dbReference>
<name>A0A8J6NEF8_9BACT</name>
<evidence type="ECO:0000256" key="4">
    <source>
        <dbReference type="ARBA" id="ARBA00022840"/>
    </source>
</evidence>
<keyword evidence="2 8" id="KW-0547">Nucleotide-binding</keyword>
<evidence type="ECO:0000256" key="6">
    <source>
        <dbReference type="ARBA" id="ARBA00023027"/>
    </source>
</evidence>
<feature type="binding site" evidence="8">
    <location>
        <position position="58"/>
    </location>
    <ligand>
        <name>NAD(+)</name>
        <dbReference type="ChEBI" id="CHEBI:57540"/>
    </ligand>
</feature>
<keyword evidence="5 8" id="KW-0521">NADP</keyword>
<feature type="binding site" evidence="8">
    <location>
        <position position="155"/>
    </location>
    <ligand>
        <name>NAD(+)</name>
        <dbReference type="ChEBI" id="CHEBI:57540"/>
    </ligand>
</feature>
<dbReference type="Proteomes" id="UP000614424">
    <property type="component" value="Unassembled WGS sequence"/>
</dbReference>
<feature type="binding site" evidence="8">
    <location>
        <begin position="53"/>
        <end position="54"/>
    </location>
    <ligand>
        <name>NAD(+)</name>
        <dbReference type="ChEBI" id="CHEBI:57540"/>
    </ligand>
</feature>
<protein>
    <recommendedName>
        <fullName evidence="8">NAD kinase</fullName>
        <ecNumber evidence="8">2.7.1.23</ecNumber>
    </recommendedName>
    <alternativeName>
        <fullName evidence="8">ATP-dependent NAD kinase</fullName>
    </alternativeName>
</protein>
<keyword evidence="8" id="KW-0963">Cytoplasm</keyword>
<dbReference type="Gene3D" id="2.60.200.30">
    <property type="entry name" value="Probable inorganic polyphosphate/atp-NAD kinase, domain 2"/>
    <property type="match status" value="1"/>
</dbReference>
<accession>A0A8J6NEF8</accession>
<comment type="caution">
    <text evidence="8">Lacks conserved residue(s) required for the propagation of feature annotation.</text>
</comment>
<dbReference type="GO" id="GO:0006741">
    <property type="term" value="P:NADP+ biosynthetic process"/>
    <property type="evidence" value="ECO:0007669"/>
    <property type="project" value="UniProtKB-UniRule"/>
</dbReference>
<proteinExistence type="inferred from homology"/>
<sequence>MQVNKVGIILKKESQKARQIGEELASWFSERSVETEIDSISPDQDFVVILGGDGTLLHVAGEASRFQVPVVGINLGNLGFLTEVAENERCEAIEAIMQGSAVIEERAMIKTRLVRGEVIEEWRYALNDVVISKGTIDRIVQLSTWFGDEFLATYKSDGLIFSTPTGSTAYNLSAGGPIVHPALASILLTPICPFMLESRPVLLPANARFSTRLADQATDVKVIIDGQPSWHMRKDDILEVSSSDRPLKLICSPRKGYFDILRKKLNWGGQIPPR</sequence>
<comment type="caution">
    <text evidence="9">The sequence shown here is derived from an EMBL/GenBank/DDBJ whole genome shotgun (WGS) entry which is preliminary data.</text>
</comment>
<gene>
    <name evidence="8" type="primary">nadK</name>
    <name evidence="9" type="ORF">H8E41_09000</name>
</gene>
<dbReference type="SUPFAM" id="SSF111331">
    <property type="entry name" value="NAD kinase/diacylglycerol kinase-like"/>
    <property type="match status" value="1"/>
</dbReference>
<organism evidence="9 10">
    <name type="scientific">Candidatus Desulfobia pelagia</name>
    <dbReference type="NCBI Taxonomy" id="2841692"/>
    <lineage>
        <taxon>Bacteria</taxon>
        <taxon>Pseudomonadati</taxon>
        <taxon>Thermodesulfobacteriota</taxon>
        <taxon>Desulfobulbia</taxon>
        <taxon>Desulfobulbales</taxon>
        <taxon>Desulfobulbaceae</taxon>
        <taxon>Candidatus Desulfobia</taxon>
    </lineage>
</organism>
<dbReference type="AlphaFoldDB" id="A0A8J6NEF8"/>
<dbReference type="Pfam" id="PF01513">
    <property type="entry name" value="NAD_kinase"/>
    <property type="match status" value="1"/>
</dbReference>
<feature type="active site" description="Proton acceptor" evidence="8">
    <location>
        <position position="53"/>
    </location>
</feature>
<evidence type="ECO:0000256" key="5">
    <source>
        <dbReference type="ARBA" id="ARBA00022857"/>
    </source>
</evidence>
<keyword evidence="3 8" id="KW-0418">Kinase</keyword>
<dbReference type="EC" id="2.7.1.23" evidence="8"/>
<comment type="similarity">
    <text evidence="8">Belongs to the NAD kinase family.</text>
</comment>
<evidence type="ECO:0000256" key="2">
    <source>
        <dbReference type="ARBA" id="ARBA00022741"/>
    </source>
</evidence>
<dbReference type="PANTHER" id="PTHR20275">
    <property type="entry name" value="NAD KINASE"/>
    <property type="match status" value="1"/>
</dbReference>
<dbReference type="InterPro" id="IPR017437">
    <property type="entry name" value="ATP-NAD_kinase_PpnK-typ_C"/>
</dbReference>
<dbReference type="GO" id="GO:0019674">
    <property type="term" value="P:NAD+ metabolic process"/>
    <property type="evidence" value="ECO:0007669"/>
    <property type="project" value="InterPro"/>
</dbReference>
<dbReference type="Pfam" id="PF20143">
    <property type="entry name" value="NAD_kinase_C"/>
    <property type="match status" value="1"/>
</dbReference>
<reference evidence="9 10" key="1">
    <citation type="submission" date="2020-08" db="EMBL/GenBank/DDBJ databases">
        <title>Bridging the membrane lipid divide: bacteria of the FCB group superphylum have the potential to synthesize archaeal ether lipids.</title>
        <authorList>
            <person name="Villanueva L."/>
            <person name="Von Meijenfeldt F.A.B."/>
            <person name="Westbye A.B."/>
            <person name="Yadav S."/>
            <person name="Hopmans E.C."/>
            <person name="Dutilh B.E."/>
            <person name="Sinninghe Damste J.S."/>
        </authorList>
    </citation>
    <scope>NUCLEOTIDE SEQUENCE [LARGE SCALE GENOMIC DNA]</scope>
    <source>
        <strain evidence="9">NIOZ-UU47</strain>
    </source>
</reference>